<organism evidence="1 2">
    <name type="scientific">Piloderma croceum (strain F 1598)</name>
    <dbReference type="NCBI Taxonomy" id="765440"/>
    <lineage>
        <taxon>Eukaryota</taxon>
        <taxon>Fungi</taxon>
        <taxon>Dikarya</taxon>
        <taxon>Basidiomycota</taxon>
        <taxon>Agaricomycotina</taxon>
        <taxon>Agaricomycetes</taxon>
        <taxon>Agaricomycetidae</taxon>
        <taxon>Atheliales</taxon>
        <taxon>Atheliaceae</taxon>
        <taxon>Piloderma</taxon>
    </lineage>
</organism>
<dbReference type="HOGENOM" id="CLU_004552_9_1_1"/>
<dbReference type="InterPro" id="IPR040521">
    <property type="entry name" value="KDZ"/>
</dbReference>
<evidence type="ECO:0000313" key="1">
    <source>
        <dbReference type="EMBL" id="KIM72442.1"/>
    </source>
</evidence>
<accession>A0A0C3B579</accession>
<dbReference type="Pfam" id="PF18758">
    <property type="entry name" value="KDZ"/>
    <property type="match status" value="1"/>
</dbReference>
<evidence type="ECO:0008006" key="3">
    <source>
        <dbReference type="Google" id="ProtNLM"/>
    </source>
</evidence>
<reference evidence="1 2" key="1">
    <citation type="submission" date="2014-04" db="EMBL/GenBank/DDBJ databases">
        <authorList>
            <consortium name="DOE Joint Genome Institute"/>
            <person name="Kuo A."/>
            <person name="Tarkka M."/>
            <person name="Buscot F."/>
            <person name="Kohler A."/>
            <person name="Nagy L.G."/>
            <person name="Floudas D."/>
            <person name="Copeland A."/>
            <person name="Barry K.W."/>
            <person name="Cichocki N."/>
            <person name="Veneault-Fourrey C."/>
            <person name="LaButti K."/>
            <person name="Lindquist E.A."/>
            <person name="Lipzen A."/>
            <person name="Lundell T."/>
            <person name="Morin E."/>
            <person name="Murat C."/>
            <person name="Sun H."/>
            <person name="Tunlid A."/>
            <person name="Henrissat B."/>
            <person name="Grigoriev I.V."/>
            <person name="Hibbett D.S."/>
            <person name="Martin F."/>
            <person name="Nordberg H.P."/>
            <person name="Cantor M.N."/>
            <person name="Hua S.X."/>
        </authorList>
    </citation>
    <scope>NUCLEOTIDE SEQUENCE [LARGE SCALE GENOMIC DNA]</scope>
    <source>
        <strain evidence="1 2">F 1598</strain>
    </source>
</reference>
<dbReference type="AlphaFoldDB" id="A0A0C3B579"/>
<dbReference type="STRING" id="765440.A0A0C3B579"/>
<dbReference type="PANTHER" id="PTHR33096:SF1">
    <property type="entry name" value="CXC1-LIKE CYSTEINE CLUSTER ASSOCIATED WITH KDZ TRANSPOSASES DOMAIN-CONTAINING PROTEIN"/>
    <property type="match status" value="1"/>
</dbReference>
<sequence>MCVPTSVLDGCNDSFVAADEKREKASTQFFADTGLMARLSLLHRSCEKWGFLDEFLPRVTFGISVFHAYGHQWPCQVFYHPWKCHGFGLTDGEGCERFWSSLKKLIPGLRVSGYYRRILVIDNKIHFLDKKALNGMGHWLYWRWYQCQQKKEEVDVALAACGVGEDVLRAEWAAQVQEQTKPLPRQSRNRALHAINGILALEQSLALLNDKICSLELQLIGNAIHDPADGADIPQQLSESHAHQVQIVDSLRLDERAHLTSLRQSAFLRIHMNARSLKHRLRDHLRQRKFELEKLERAYRNTRREPTILKLATTYNDLCRQLTSLIANGQAPPGSVAPQPIQRDGLLKLDVDDDIWQNVGLDDKYDGGVPQWLGDEGVRSGIQALLRCDQCCEEELRLRKEHCNLQQWFMEEWDCVKATRVAADLDPDLLYQVELRAQYLCQLYVTWQPHVFSIPPLHFMPSIWGPSNEELMDAQTDQFSANYNMTLPVHTIQSEYAMVM</sequence>
<evidence type="ECO:0000313" key="2">
    <source>
        <dbReference type="Proteomes" id="UP000054166"/>
    </source>
</evidence>
<dbReference type="PANTHER" id="PTHR33096">
    <property type="entry name" value="CXC2 DOMAIN-CONTAINING PROTEIN"/>
    <property type="match status" value="1"/>
</dbReference>
<dbReference type="OrthoDB" id="3237105at2759"/>
<gene>
    <name evidence="1" type="ORF">PILCRDRAFT_99383</name>
</gene>
<proteinExistence type="predicted"/>
<protein>
    <recommendedName>
        <fullName evidence="3">CxC1-like cysteine cluster associated with KDZ transposases domain-containing protein</fullName>
    </recommendedName>
</protein>
<name>A0A0C3B579_PILCF</name>
<keyword evidence="2" id="KW-1185">Reference proteome</keyword>
<dbReference type="InParanoid" id="A0A0C3B579"/>
<reference evidence="2" key="2">
    <citation type="submission" date="2015-01" db="EMBL/GenBank/DDBJ databases">
        <title>Evolutionary Origins and Diversification of the Mycorrhizal Mutualists.</title>
        <authorList>
            <consortium name="DOE Joint Genome Institute"/>
            <consortium name="Mycorrhizal Genomics Consortium"/>
            <person name="Kohler A."/>
            <person name="Kuo A."/>
            <person name="Nagy L.G."/>
            <person name="Floudas D."/>
            <person name="Copeland A."/>
            <person name="Barry K.W."/>
            <person name="Cichocki N."/>
            <person name="Veneault-Fourrey C."/>
            <person name="LaButti K."/>
            <person name="Lindquist E.A."/>
            <person name="Lipzen A."/>
            <person name="Lundell T."/>
            <person name="Morin E."/>
            <person name="Murat C."/>
            <person name="Riley R."/>
            <person name="Ohm R."/>
            <person name="Sun H."/>
            <person name="Tunlid A."/>
            <person name="Henrissat B."/>
            <person name="Grigoriev I.V."/>
            <person name="Hibbett D.S."/>
            <person name="Martin F."/>
        </authorList>
    </citation>
    <scope>NUCLEOTIDE SEQUENCE [LARGE SCALE GENOMIC DNA]</scope>
    <source>
        <strain evidence="2">F 1598</strain>
    </source>
</reference>
<dbReference type="Proteomes" id="UP000054166">
    <property type="component" value="Unassembled WGS sequence"/>
</dbReference>
<dbReference type="EMBL" id="KN833131">
    <property type="protein sequence ID" value="KIM72442.1"/>
    <property type="molecule type" value="Genomic_DNA"/>
</dbReference>